<accession>Q13D32</accession>
<organism evidence="1 2">
    <name type="scientific">Rhodopseudomonas palustris (strain BisB5)</name>
    <dbReference type="NCBI Taxonomy" id="316057"/>
    <lineage>
        <taxon>Bacteria</taxon>
        <taxon>Pseudomonadati</taxon>
        <taxon>Pseudomonadota</taxon>
        <taxon>Alphaproteobacteria</taxon>
        <taxon>Hyphomicrobiales</taxon>
        <taxon>Nitrobacteraceae</taxon>
        <taxon>Rhodopseudomonas</taxon>
    </lineage>
</organism>
<dbReference type="AlphaFoldDB" id="Q13D32"/>
<dbReference type="eggNOG" id="ENOG5033BGW">
    <property type="taxonomic scope" value="Bacteria"/>
</dbReference>
<dbReference type="STRING" id="316057.RPD_0769"/>
<reference evidence="1 2" key="1">
    <citation type="submission" date="2006-03" db="EMBL/GenBank/DDBJ databases">
        <title>Complete sequence of Rhodopseudomonas palustris BisB5.</title>
        <authorList>
            <consortium name="US DOE Joint Genome Institute"/>
            <person name="Copeland A."/>
            <person name="Lucas S."/>
            <person name="Lapidus A."/>
            <person name="Barry K."/>
            <person name="Detter J.C."/>
            <person name="Glavina del Rio T."/>
            <person name="Hammon N."/>
            <person name="Israni S."/>
            <person name="Dalin E."/>
            <person name="Tice H."/>
            <person name="Pitluck S."/>
            <person name="Chain P."/>
            <person name="Malfatti S."/>
            <person name="Shin M."/>
            <person name="Vergez L."/>
            <person name="Schmutz J."/>
            <person name="Larimer F."/>
            <person name="Land M."/>
            <person name="Hauser L."/>
            <person name="Pelletier D.A."/>
            <person name="Kyrpides N."/>
            <person name="Lykidis A."/>
            <person name="Oda Y."/>
            <person name="Harwood C.S."/>
            <person name="Richardson P."/>
        </authorList>
    </citation>
    <scope>NUCLEOTIDE SEQUENCE [LARGE SCALE GENOMIC DNA]</scope>
    <source>
        <strain evidence="1 2">BisB5</strain>
    </source>
</reference>
<dbReference type="Proteomes" id="UP000001818">
    <property type="component" value="Chromosome"/>
</dbReference>
<dbReference type="EMBL" id="CP000283">
    <property type="protein sequence ID" value="ABE38007.1"/>
    <property type="molecule type" value="Genomic_DNA"/>
</dbReference>
<evidence type="ECO:0000313" key="2">
    <source>
        <dbReference type="Proteomes" id="UP000001818"/>
    </source>
</evidence>
<protein>
    <submittedName>
        <fullName evidence="1">Uncharacterized protein</fullName>
    </submittedName>
</protein>
<dbReference type="KEGG" id="rpd:RPD_0769"/>
<proteinExistence type="predicted"/>
<dbReference type="HOGENOM" id="CLU_150669_0_0_5"/>
<name>Q13D32_RHOPS</name>
<evidence type="ECO:0000313" key="1">
    <source>
        <dbReference type="EMBL" id="ABE38007.1"/>
    </source>
</evidence>
<sequence>MVALLPDNLEGAMPAHTHPYPFVERLIETFADWLKHRREIKEMCQFDAAEFGRIAHDLGVTSADLDELVRQGPHKVEELPQLLKALGIDENAIARTQPLVMRDLERVCALCRHKSECDHDIADGSLVEHYQAYCANKVTLDALGEEQHITAPSTARH</sequence>
<gene>
    <name evidence="1" type="ordered locus">RPD_0769</name>
</gene>